<feature type="coiled-coil region" evidence="8">
    <location>
        <begin position="108"/>
        <end position="135"/>
    </location>
</feature>
<dbReference type="SUPFAM" id="SSF47384">
    <property type="entry name" value="Homodimeric domain of signal transducing histidine kinase"/>
    <property type="match status" value="1"/>
</dbReference>
<evidence type="ECO:0000259" key="10">
    <source>
        <dbReference type="PROSITE" id="PS50109"/>
    </source>
</evidence>
<reference evidence="12" key="1">
    <citation type="journal article" date="2019" name="Int. J. Syst. Evol. Microbiol.">
        <title>The Global Catalogue of Microorganisms (GCM) 10K type strain sequencing project: providing services to taxonomists for standard genome sequencing and annotation.</title>
        <authorList>
            <consortium name="The Broad Institute Genomics Platform"/>
            <consortium name="The Broad Institute Genome Sequencing Center for Infectious Disease"/>
            <person name="Wu L."/>
            <person name="Ma J."/>
        </authorList>
    </citation>
    <scope>NUCLEOTIDE SEQUENCE [LARGE SCALE GENOMIC DNA]</scope>
    <source>
        <strain evidence="12">CCM 8980</strain>
    </source>
</reference>
<evidence type="ECO:0000256" key="7">
    <source>
        <dbReference type="ARBA" id="ARBA00023012"/>
    </source>
</evidence>
<keyword evidence="9" id="KW-1133">Transmembrane helix</keyword>
<keyword evidence="8" id="KW-0175">Coiled coil</keyword>
<comment type="subcellular location">
    <subcellularLocation>
        <location evidence="2">Membrane</location>
    </subcellularLocation>
</comment>
<dbReference type="InterPro" id="IPR036890">
    <property type="entry name" value="HATPase_C_sf"/>
</dbReference>
<dbReference type="InterPro" id="IPR003594">
    <property type="entry name" value="HATPase_dom"/>
</dbReference>
<organism evidence="11 12">
    <name type="scientific">Lacticaseibacillus mingshuiensis</name>
    <dbReference type="NCBI Taxonomy" id="2799574"/>
    <lineage>
        <taxon>Bacteria</taxon>
        <taxon>Bacillati</taxon>
        <taxon>Bacillota</taxon>
        <taxon>Bacilli</taxon>
        <taxon>Lactobacillales</taxon>
        <taxon>Lactobacillaceae</taxon>
        <taxon>Lacticaseibacillus</taxon>
    </lineage>
</organism>
<keyword evidence="9" id="KW-0812">Transmembrane</keyword>
<keyword evidence="12" id="KW-1185">Reference proteome</keyword>
<dbReference type="SMART" id="SM00388">
    <property type="entry name" value="HisKA"/>
    <property type="match status" value="1"/>
</dbReference>
<keyword evidence="4" id="KW-0597">Phosphoprotein</keyword>
<feature type="transmembrane region" description="Helical" evidence="9">
    <location>
        <begin position="12"/>
        <end position="36"/>
    </location>
</feature>
<proteinExistence type="predicted"/>
<dbReference type="Gene3D" id="3.30.565.10">
    <property type="entry name" value="Histidine kinase-like ATPase, C-terminal domain"/>
    <property type="match status" value="1"/>
</dbReference>
<dbReference type="Gene3D" id="1.10.287.130">
    <property type="match status" value="1"/>
</dbReference>
<dbReference type="PRINTS" id="PR00344">
    <property type="entry name" value="BCTRLSENSOR"/>
</dbReference>
<dbReference type="InterPro" id="IPR036097">
    <property type="entry name" value="HisK_dim/P_sf"/>
</dbReference>
<keyword evidence="5" id="KW-0808">Transferase</keyword>
<keyword evidence="9" id="KW-0472">Membrane</keyword>
<dbReference type="InterPro" id="IPR050351">
    <property type="entry name" value="BphY/WalK/GraS-like"/>
</dbReference>
<name>A0ABW4CJT8_9LACO</name>
<dbReference type="PANTHER" id="PTHR45453:SF1">
    <property type="entry name" value="PHOSPHATE REGULON SENSOR PROTEIN PHOR"/>
    <property type="match status" value="1"/>
</dbReference>
<accession>A0ABW4CJT8</accession>
<feature type="domain" description="Histidine kinase" evidence="10">
    <location>
        <begin position="131"/>
        <end position="336"/>
    </location>
</feature>
<dbReference type="Pfam" id="PF02518">
    <property type="entry name" value="HATPase_c"/>
    <property type="match status" value="1"/>
</dbReference>
<evidence type="ECO:0000256" key="6">
    <source>
        <dbReference type="ARBA" id="ARBA00022777"/>
    </source>
</evidence>
<comment type="caution">
    <text evidence="11">The sequence shown here is derived from an EMBL/GenBank/DDBJ whole genome shotgun (WGS) entry which is preliminary data.</text>
</comment>
<dbReference type="SMART" id="SM00387">
    <property type="entry name" value="HATPase_c"/>
    <property type="match status" value="1"/>
</dbReference>
<dbReference type="EMBL" id="JBHTOC010000009">
    <property type="protein sequence ID" value="MFD1430005.1"/>
    <property type="molecule type" value="Genomic_DNA"/>
</dbReference>
<sequence length="336" mass="36616">MAKIHWLEAPETRSIVGLGAGLSFIAGAVCVIASSYAPAAGWQLLGLFILAVLAIGLTCWLWLRQLQERFAAITQRLADAMQDKPDYQMALNDEGLFSDLHNQLFQYVRRTTALRADLERDRAQLSRAITDIAHQLRTPIAASDNLLELLDEANAAKTRDALLAQNQRLAALVNQMILLARVDTHTLSQEKTSQPLNDLVRGAVNLLLNPLADRDLQLDWQSDDGLLVNVNAQLTREALINVLKNSLEHAAPHSTLTIAASATAIATQLTVTNQGPAIPAAELPHLFERFYRGSQTGPNNLGIGLAIAQGIIAASDGRLTIANVKGGVQYRVEWFN</sequence>
<feature type="transmembrane region" description="Helical" evidence="9">
    <location>
        <begin position="42"/>
        <end position="63"/>
    </location>
</feature>
<dbReference type="PROSITE" id="PS50109">
    <property type="entry name" value="HIS_KIN"/>
    <property type="match status" value="1"/>
</dbReference>
<dbReference type="CDD" id="cd00075">
    <property type="entry name" value="HATPase"/>
    <property type="match status" value="1"/>
</dbReference>
<evidence type="ECO:0000256" key="5">
    <source>
        <dbReference type="ARBA" id="ARBA00022679"/>
    </source>
</evidence>
<dbReference type="InterPro" id="IPR004358">
    <property type="entry name" value="Sig_transdc_His_kin-like_C"/>
</dbReference>
<evidence type="ECO:0000313" key="12">
    <source>
        <dbReference type="Proteomes" id="UP001597196"/>
    </source>
</evidence>
<keyword evidence="7" id="KW-0902">Two-component regulatory system</keyword>
<dbReference type="Pfam" id="PF00512">
    <property type="entry name" value="HisKA"/>
    <property type="match status" value="1"/>
</dbReference>
<dbReference type="PANTHER" id="PTHR45453">
    <property type="entry name" value="PHOSPHATE REGULON SENSOR PROTEIN PHOR"/>
    <property type="match status" value="1"/>
</dbReference>
<gene>
    <name evidence="11" type="ORF">ACFQ4P_07065</name>
</gene>
<evidence type="ECO:0000256" key="1">
    <source>
        <dbReference type="ARBA" id="ARBA00000085"/>
    </source>
</evidence>
<dbReference type="RefSeq" id="WP_203626461.1">
    <property type="nucleotide sequence ID" value="NZ_BOLQ01000005.1"/>
</dbReference>
<dbReference type="CDD" id="cd00082">
    <property type="entry name" value="HisKA"/>
    <property type="match status" value="1"/>
</dbReference>
<evidence type="ECO:0000256" key="8">
    <source>
        <dbReference type="SAM" id="Coils"/>
    </source>
</evidence>
<dbReference type="SUPFAM" id="SSF55874">
    <property type="entry name" value="ATPase domain of HSP90 chaperone/DNA topoisomerase II/histidine kinase"/>
    <property type="match status" value="1"/>
</dbReference>
<dbReference type="InterPro" id="IPR003661">
    <property type="entry name" value="HisK_dim/P_dom"/>
</dbReference>
<comment type="catalytic activity">
    <reaction evidence="1">
        <text>ATP + protein L-histidine = ADP + protein N-phospho-L-histidine.</text>
        <dbReference type="EC" id="2.7.13.3"/>
    </reaction>
</comment>
<evidence type="ECO:0000256" key="2">
    <source>
        <dbReference type="ARBA" id="ARBA00004370"/>
    </source>
</evidence>
<dbReference type="EC" id="2.7.13.3" evidence="3"/>
<evidence type="ECO:0000313" key="11">
    <source>
        <dbReference type="EMBL" id="MFD1430005.1"/>
    </source>
</evidence>
<protein>
    <recommendedName>
        <fullName evidence="3">histidine kinase</fullName>
        <ecNumber evidence="3">2.7.13.3</ecNumber>
    </recommendedName>
</protein>
<evidence type="ECO:0000256" key="3">
    <source>
        <dbReference type="ARBA" id="ARBA00012438"/>
    </source>
</evidence>
<evidence type="ECO:0000256" key="4">
    <source>
        <dbReference type="ARBA" id="ARBA00022553"/>
    </source>
</evidence>
<evidence type="ECO:0000256" key="9">
    <source>
        <dbReference type="SAM" id="Phobius"/>
    </source>
</evidence>
<keyword evidence="6 11" id="KW-0418">Kinase</keyword>
<dbReference type="GO" id="GO:0016301">
    <property type="term" value="F:kinase activity"/>
    <property type="evidence" value="ECO:0007669"/>
    <property type="project" value="UniProtKB-KW"/>
</dbReference>
<dbReference type="Proteomes" id="UP001597196">
    <property type="component" value="Unassembled WGS sequence"/>
</dbReference>
<dbReference type="InterPro" id="IPR005467">
    <property type="entry name" value="His_kinase_dom"/>
</dbReference>